<feature type="compositionally biased region" description="Basic residues" evidence="7">
    <location>
        <begin position="213"/>
        <end position="230"/>
    </location>
</feature>
<sequence length="230" mass="26577">MNPVQIKPGLMINNKAAISRKLKEIKLDYDWIETLVTNPASETLPDDQVDHDFNREMHFYRQAQASVLESLKRLHSLNVPTKRPDDYFAEMAKSDQHMLKVKKALAEREAVLGKIEKFKKLRKEKTMAKMKQKQVKVSKIHERKELAKKVANYQKGKDKSLDFLNDKPKKDGKPVKKMTKKALHKKKVYGRAGGQKKRSKYNTAESAADVSHFKKGKPKAKPKSARNRKR</sequence>
<feature type="compositionally biased region" description="Basic residues" evidence="7">
    <location>
        <begin position="175"/>
        <end position="200"/>
    </location>
</feature>
<keyword evidence="5" id="KW-0175">Coiled coil</keyword>
<evidence type="ECO:0000256" key="3">
    <source>
        <dbReference type="ARBA" id="ARBA00007336"/>
    </source>
</evidence>
<evidence type="ECO:0000256" key="2">
    <source>
        <dbReference type="ARBA" id="ARBA00004604"/>
    </source>
</evidence>
<comment type="similarity">
    <text evidence="3">Belongs to the EBP2 family.</text>
</comment>
<proteinExistence type="inferred from homology"/>
<accession>T1KTX5</accession>
<dbReference type="InterPro" id="IPR008610">
    <property type="entry name" value="Ebp2"/>
</dbReference>
<evidence type="ECO:0000256" key="5">
    <source>
        <dbReference type="ARBA" id="ARBA00023054"/>
    </source>
</evidence>
<feature type="compositionally biased region" description="Basic and acidic residues" evidence="7">
    <location>
        <begin position="159"/>
        <end position="174"/>
    </location>
</feature>
<evidence type="ECO:0000256" key="6">
    <source>
        <dbReference type="ARBA" id="ARBA00023242"/>
    </source>
</evidence>
<feature type="region of interest" description="Disordered" evidence="7">
    <location>
        <begin position="159"/>
        <end position="230"/>
    </location>
</feature>
<evidence type="ECO:0000313" key="8">
    <source>
        <dbReference type="EnsemblMetazoa" id="tetur21g01350.1"/>
    </source>
</evidence>
<dbReference type="EnsemblMetazoa" id="tetur21g01350.1">
    <property type="protein sequence ID" value="tetur21g01350.1"/>
    <property type="gene ID" value="tetur21g01350"/>
</dbReference>
<dbReference type="PANTHER" id="PTHR13028:SF0">
    <property type="entry name" value="RRNA-PROCESSING PROTEIN EBP2-RELATED"/>
    <property type="match status" value="1"/>
</dbReference>
<dbReference type="GO" id="GO:0005730">
    <property type="term" value="C:nucleolus"/>
    <property type="evidence" value="ECO:0007669"/>
    <property type="project" value="UniProtKB-SubCell"/>
</dbReference>
<comment type="function">
    <text evidence="1">Required for the processing of the 27S pre-rRNA.</text>
</comment>
<evidence type="ECO:0000256" key="7">
    <source>
        <dbReference type="SAM" id="MobiDB-lite"/>
    </source>
</evidence>
<dbReference type="eggNOG" id="KOG3080">
    <property type="taxonomic scope" value="Eukaryota"/>
</dbReference>
<keyword evidence="4" id="KW-0690">Ribosome biogenesis</keyword>
<dbReference type="GO" id="GO:0034399">
    <property type="term" value="C:nuclear periphery"/>
    <property type="evidence" value="ECO:0007669"/>
    <property type="project" value="TreeGrafter"/>
</dbReference>
<evidence type="ECO:0000256" key="4">
    <source>
        <dbReference type="ARBA" id="ARBA00022517"/>
    </source>
</evidence>
<dbReference type="GO" id="GO:0006364">
    <property type="term" value="P:rRNA processing"/>
    <property type="evidence" value="ECO:0007669"/>
    <property type="project" value="TreeGrafter"/>
</dbReference>
<dbReference type="Proteomes" id="UP000015104">
    <property type="component" value="Unassembled WGS sequence"/>
</dbReference>
<evidence type="ECO:0000313" key="9">
    <source>
        <dbReference type="Proteomes" id="UP000015104"/>
    </source>
</evidence>
<dbReference type="GO" id="GO:0030687">
    <property type="term" value="C:preribosome, large subunit precursor"/>
    <property type="evidence" value="ECO:0007669"/>
    <property type="project" value="TreeGrafter"/>
</dbReference>
<reference evidence="9" key="1">
    <citation type="submission" date="2011-08" db="EMBL/GenBank/DDBJ databases">
        <authorList>
            <person name="Rombauts S."/>
        </authorList>
    </citation>
    <scope>NUCLEOTIDE SEQUENCE</scope>
    <source>
        <strain evidence="9">London</strain>
    </source>
</reference>
<dbReference type="PANTHER" id="PTHR13028">
    <property type="entry name" value="RRNA PROCESSING PROTEIN EBNA1-BINDING PROTEIN-RELATED"/>
    <property type="match status" value="1"/>
</dbReference>
<organism evidence="8 9">
    <name type="scientific">Tetranychus urticae</name>
    <name type="common">Two-spotted spider mite</name>
    <dbReference type="NCBI Taxonomy" id="32264"/>
    <lineage>
        <taxon>Eukaryota</taxon>
        <taxon>Metazoa</taxon>
        <taxon>Ecdysozoa</taxon>
        <taxon>Arthropoda</taxon>
        <taxon>Chelicerata</taxon>
        <taxon>Arachnida</taxon>
        <taxon>Acari</taxon>
        <taxon>Acariformes</taxon>
        <taxon>Trombidiformes</taxon>
        <taxon>Prostigmata</taxon>
        <taxon>Eleutherengona</taxon>
        <taxon>Raphignathae</taxon>
        <taxon>Tetranychoidea</taxon>
        <taxon>Tetranychidae</taxon>
        <taxon>Tetranychus</taxon>
    </lineage>
</organism>
<evidence type="ECO:0000256" key="1">
    <source>
        <dbReference type="ARBA" id="ARBA00003387"/>
    </source>
</evidence>
<keyword evidence="9" id="KW-1185">Reference proteome</keyword>
<comment type="subcellular location">
    <subcellularLocation>
        <location evidence="2">Nucleus</location>
        <location evidence="2">Nucleolus</location>
    </subcellularLocation>
</comment>
<dbReference type="HOGENOM" id="CLU_036007_1_0_1"/>
<dbReference type="STRING" id="32264.T1KTX5"/>
<dbReference type="AlphaFoldDB" id="T1KTX5"/>
<dbReference type="EMBL" id="CAEY01000548">
    <property type="status" value="NOT_ANNOTATED_CDS"/>
    <property type="molecule type" value="Genomic_DNA"/>
</dbReference>
<name>T1KTX5_TETUR</name>
<keyword evidence="6" id="KW-0539">Nucleus</keyword>
<protein>
    <submittedName>
        <fullName evidence="8">Uncharacterized protein</fullName>
    </submittedName>
</protein>
<dbReference type="GO" id="GO:0042273">
    <property type="term" value="P:ribosomal large subunit biogenesis"/>
    <property type="evidence" value="ECO:0007669"/>
    <property type="project" value="TreeGrafter"/>
</dbReference>
<reference evidence="8" key="2">
    <citation type="submission" date="2015-06" db="UniProtKB">
        <authorList>
            <consortium name="EnsemblMetazoa"/>
        </authorList>
    </citation>
    <scope>IDENTIFICATION</scope>
</reference>
<dbReference type="Pfam" id="PF05890">
    <property type="entry name" value="Ebp2"/>
    <property type="match status" value="1"/>
</dbReference>